<gene>
    <name evidence="2" type="ORF">HR45_07670</name>
</gene>
<name>A0A094JI66_9GAMM</name>
<evidence type="ECO:0000313" key="3">
    <source>
        <dbReference type="Proteomes" id="UP000029264"/>
    </source>
</evidence>
<dbReference type="SUPFAM" id="SSF49313">
    <property type="entry name" value="Cadherin-like"/>
    <property type="match status" value="4"/>
</dbReference>
<feature type="domain" description="Cadherin" evidence="1">
    <location>
        <begin position="481"/>
        <end position="578"/>
    </location>
</feature>
<dbReference type="EMBL" id="JPEO01000004">
    <property type="protein sequence ID" value="KFZ37729.1"/>
    <property type="molecule type" value="Genomic_DNA"/>
</dbReference>
<dbReference type="NCBIfam" id="TIGR01965">
    <property type="entry name" value="VCBS_repeat"/>
    <property type="match status" value="5"/>
</dbReference>
<dbReference type="PANTHER" id="PTHR14139">
    <property type="entry name" value="CALSYNTENIN"/>
    <property type="match status" value="1"/>
</dbReference>
<dbReference type="InterPro" id="IPR013783">
    <property type="entry name" value="Ig-like_fold"/>
</dbReference>
<accession>A0A094JI66</accession>
<dbReference type="InterPro" id="IPR010221">
    <property type="entry name" value="VCBS_dom"/>
</dbReference>
<dbReference type="InterPro" id="IPR040853">
    <property type="entry name" value="RapA2_cadherin-like"/>
</dbReference>
<feature type="domain" description="Cadherin" evidence="1">
    <location>
        <begin position="579"/>
        <end position="683"/>
    </location>
</feature>
<feature type="domain" description="Cadherin" evidence="1">
    <location>
        <begin position="684"/>
        <end position="788"/>
    </location>
</feature>
<dbReference type="Gene3D" id="2.60.40.1200">
    <property type="match status" value="1"/>
</dbReference>
<dbReference type="GO" id="GO:0005509">
    <property type="term" value="F:calcium ion binding"/>
    <property type="evidence" value="ECO:0007669"/>
    <property type="project" value="InterPro"/>
</dbReference>
<dbReference type="InterPro" id="IPR047777">
    <property type="entry name" value="LapA-like_RM"/>
</dbReference>
<sequence>MNTVTIQQGGQIQGLNGQISIIVDGKTRPLQDGEIVPTGAQLVIADNATAQLVTSSGAVMNLSDAGETALSAAPEFSQPADANATGNATTDAEIQQLQALIAAGEDPTANLPETAAGGNLANQGGSGYVTLSRDGSEVIASSGYDTATFTTPTSTSQETLPTYDLTATTLNDSNTIAEDSVATGNVLSNDTATGIELAVTSFVVEGNSYAANSTVELENGMLVLNADGSYSFTPDANWNGDVPVITYTTNTGNTATLTITVTPVDDPTLANDDAITIPEDTVASGNVLDNDSDIDSVLSVATYVINGDTFVAGSSVELDEGTLQLNADGSYTFTPVANWNGSVPEVTYTTNTGATATLNITVTPVEDPSVISADEGAVVEDEILTAAGTLTATDVDNPALSFVADSVTDAYGTFSVDANGVWTYTLNNEADIVQALADGEVVSQTFSVGLSDGSSTTVDITITGTPDAPVISGDGTDDLGTVQEDVTLTTSGTITATDVDNGAVLTFSGDSSGDFGDFTIDPDTGDWTFTLDNANQQALAQGETHTETFVVTVTDEQGLTDTQEVSIIITGTNDAPVITSGPQTGSVQEDITLTANGTVTADDVDNGAVLSFSGNATGTYGSFAIDAATGEWIYTLDNANQQALAQGETHTDTFTVTVTDEFGATDTQLVTITINGTNDAPVITSDTQTGTVQEDITLTATGTVTADDVDNGAVLSFSGNATGTYGSFAIDSNTGEWIYTLDNANQQALAQGETHTDTFTVTVTDEFGATDTQLVTITINGTNDAPVITSDTQTGSVQEDTTLTANGTVTADDVDNGAILSFSGNATGTYGSFAIDAATGEWIYTLDNANQQALAQGETHTETFTVTVTDEFGATDTQLVTITINGTNDA</sequence>
<dbReference type="eggNOG" id="COG2931">
    <property type="taxonomic scope" value="Bacteria"/>
</dbReference>
<dbReference type="InterPro" id="IPR015919">
    <property type="entry name" value="Cadherin-like_sf"/>
</dbReference>
<proteinExistence type="predicted"/>
<dbReference type="SMART" id="SM00112">
    <property type="entry name" value="CA"/>
    <property type="match status" value="4"/>
</dbReference>
<dbReference type="AlphaFoldDB" id="A0A094JI66"/>
<dbReference type="Proteomes" id="UP000029264">
    <property type="component" value="Unassembled WGS sequence"/>
</dbReference>
<comment type="caution">
    <text evidence="2">The sequence shown here is derived from an EMBL/GenBank/DDBJ whole genome shotgun (WGS) entry which is preliminary data.</text>
</comment>
<dbReference type="PROSITE" id="PS50268">
    <property type="entry name" value="CADHERIN_2"/>
    <property type="match status" value="3"/>
</dbReference>
<organism evidence="2 3">
    <name type="scientific">Shewanella mangrovi</name>
    <dbReference type="NCBI Taxonomy" id="1515746"/>
    <lineage>
        <taxon>Bacteria</taxon>
        <taxon>Pseudomonadati</taxon>
        <taxon>Pseudomonadota</taxon>
        <taxon>Gammaproteobacteria</taxon>
        <taxon>Alteromonadales</taxon>
        <taxon>Shewanellaceae</taxon>
        <taxon>Shewanella</taxon>
    </lineage>
</organism>
<feature type="non-terminal residue" evidence="2">
    <location>
        <position position="890"/>
    </location>
</feature>
<dbReference type="RefSeq" id="WP_037441504.1">
    <property type="nucleotide sequence ID" value="NZ_JPEO01000004.1"/>
</dbReference>
<protein>
    <recommendedName>
        <fullName evidence="1">Cadherin domain-containing protein</fullName>
    </recommendedName>
</protein>
<dbReference type="PANTHER" id="PTHR14139:SF2">
    <property type="entry name" value="CALSYNTENIN-1"/>
    <property type="match status" value="1"/>
</dbReference>
<dbReference type="InterPro" id="IPR002126">
    <property type="entry name" value="Cadherin-like_dom"/>
</dbReference>
<dbReference type="OrthoDB" id="9813456at2"/>
<dbReference type="Pfam" id="PF17803">
    <property type="entry name" value="Cadherin_4"/>
    <property type="match status" value="6"/>
</dbReference>
<dbReference type="GO" id="GO:0007156">
    <property type="term" value="P:homophilic cell adhesion via plasma membrane adhesion molecules"/>
    <property type="evidence" value="ECO:0007669"/>
    <property type="project" value="InterPro"/>
</dbReference>
<evidence type="ECO:0000259" key="1">
    <source>
        <dbReference type="PROSITE" id="PS50268"/>
    </source>
</evidence>
<keyword evidence="3" id="KW-1185">Reference proteome</keyword>
<dbReference type="STRING" id="1515746.HR45_07670"/>
<evidence type="ECO:0000313" key="2">
    <source>
        <dbReference type="EMBL" id="KFZ37729.1"/>
    </source>
</evidence>
<dbReference type="GO" id="GO:0016020">
    <property type="term" value="C:membrane"/>
    <property type="evidence" value="ECO:0007669"/>
    <property type="project" value="InterPro"/>
</dbReference>
<dbReference type="NCBIfam" id="NF012211">
    <property type="entry name" value="tand_rpt_95"/>
    <property type="match status" value="2"/>
</dbReference>
<reference evidence="2 3" key="1">
    <citation type="submission" date="2014-06" db="EMBL/GenBank/DDBJ databases">
        <title>Shewanella sp. YQH10.</title>
        <authorList>
            <person name="Liu Y."/>
            <person name="Zeng R."/>
        </authorList>
    </citation>
    <scope>NUCLEOTIDE SEQUENCE [LARGE SCALE GENOMIC DNA]</scope>
    <source>
        <strain evidence="2 3">YQH10</strain>
    </source>
</reference>
<dbReference type="CDD" id="cd11304">
    <property type="entry name" value="Cadherin_repeat"/>
    <property type="match status" value="2"/>
</dbReference>
<dbReference type="NCBIfam" id="NF033682">
    <property type="entry name" value="retention_LapA"/>
    <property type="match status" value="1"/>
</dbReference>
<dbReference type="Gene3D" id="2.60.40.10">
    <property type="entry name" value="Immunoglobulins"/>
    <property type="match status" value="5"/>
</dbReference>